<dbReference type="OrthoDB" id="5431692at2"/>
<dbReference type="PRINTS" id="PR00111">
    <property type="entry name" value="ABHYDROLASE"/>
</dbReference>
<reference evidence="2 3" key="1">
    <citation type="submission" date="2018-08" db="EMBL/GenBank/DDBJ databases">
        <title>Streptomyces NEAU-D10 sp. nov., a novel Actinomycete isolated from soil.</title>
        <authorList>
            <person name="Jin L."/>
        </authorList>
    </citation>
    <scope>NUCLEOTIDE SEQUENCE [LARGE SCALE GENOMIC DNA]</scope>
    <source>
        <strain evidence="2 3">NEAU-D10</strain>
    </source>
</reference>
<dbReference type="Proteomes" id="UP000262477">
    <property type="component" value="Unassembled WGS sequence"/>
</dbReference>
<dbReference type="InterPro" id="IPR050266">
    <property type="entry name" value="AB_hydrolase_sf"/>
</dbReference>
<dbReference type="InterPro" id="IPR000073">
    <property type="entry name" value="AB_hydrolase_1"/>
</dbReference>
<dbReference type="NCBIfam" id="NF002938">
    <property type="entry name" value="PRK03592.1"/>
    <property type="match status" value="1"/>
</dbReference>
<dbReference type="Gene3D" id="3.40.50.1820">
    <property type="entry name" value="alpha/beta hydrolase"/>
    <property type="match status" value="1"/>
</dbReference>
<accession>A0A371Q8V5</accession>
<dbReference type="GO" id="GO:0016020">
    <property type="term" value="C:membrane"/>
    <property type="evidence" value="ECO:0007669"/>
    <property type="project" value="TreeGrafter"/>
</dbReference>
<dbReference type="EMBL" id="QUAC01000039">
    <property type="protein sequence ID" value="REK91137.1"/>
    <property type="molecule type" value="Genomic_DNA"/>
</dbReference>
<dbReference type="AlphaFoldDB" id="A0A371Q8V5"/>
<dbReference type="GO" id="GO:0018786">
    <property type="term" value="F:haloalkane dehalogenase activity"/>
    <property type="evidence" value="ECO:0007669"/>
    <property type="project" value="UniProtKB-EC"/>
</dbReference>
<dbReference type="PRINTS" id="PR00412">
    <property type="entry name" value="EPOXHYDRLASE"/>
</dbReference>
<keyword evidence="3" id="KW-1185">Reference proteome</keyword>
<dbReference type="PANTHER" id="PTHR43798:SF33">
    <property type="entry name" value="HYDROLASE, PUTATIVE (AFU_ORTHOLOGUE AFUA_2G14860)-RELATED"/>
    <property type="match status" value="1"/>
</dbReference>
<evidence type="ECO:0000313" key="3">
    <source>
        <dbReference type="Proteomes" id="UP000262477"/>
    </source>
</evidence>
<keyword evidence="2" id="KW-0378">Hydrolase</keyword>
<dbReference type="InterPro" id="IPR000639">
    <property type="entry name" value="Epox_hydrolase-like"/>
</dbReference>
<name>A0A371Q8V5_STRIH</name>
<sequence length="290" mass="31726">MPTTPVLDSTLHHRESGDPDGLPFVFLHGNPTSSHLWRNVLPGVAAPGRRLLAPDLIGMGDSGKPDLAYSFDDHARYLDAWFDALGLDEAVLVGHDWGGALAFDRAARLPGRVRGLAFTETIIKPLHGDEFPEAGRELFTLLRTPGVGEEMILEKSLFIEGLPDTLATPLAAADLEVYRRPFPTPQSRRPVLAWTRMMPLDAEPADVVARVERYDTWLAASPEVPKLLAAFEPGPGAMTDRRTVAWCEENIAGLEVSRHGIAGHHTPEDRPEELAAAINAWADRHGLARP</sequence>
<proteinExistence type="predicted"/>
<protein>
    <submittedName>
        <fullName evidence="2">Haloalkane dehalogenase</fullName>
        <ecNumber evidence="2">3.8.1.5</ecNumber>
    </submittedName>
</protein>
<dbReference type="SUPFAM" id="SSF53474">
    <property type="entry name" value="alpha/beta-Hydrolases"/>
    <property type="match status" value="1"/>
</dbReference>
<evidence type="ECO:0000259" key="1">
    <source>
        <dbReference type="Pfam" id="PF00561"/>
    </source>
</evidence>
<dbReference type="InterPro" id="IPR029058">
    <property type="entry name" value="AB_hydrolase_fold"/>
</dbReference>
<dbReference type="Pfam" id="PF00561">
    <property type="entry name" value="Abhydrolase_1"/>
    <property type="match status" value="1"/>
</dbReference>
<comment type="caution">
    <text evidence="2">The sequence shown here is derived from an EMBL/GenBank/DDBJ whole genome shotgun (WGS) entry which is preliminary data.</text>
</comment>
<organism evidence="2 3">
    <name type="scientific">Streptomyces inhibens</name>
    <dbReference type="NCBI Taxonomy" id="2293571"/>
    <lineage>
        <taxon>Bacteria</taxon>
        <taxon>Bacillati</taxon>
        <taxon>Actinomycetota</taxon>
        <taxon>Actinomycetes</taxon>
        <taxon>Kitasatosporales</taxon>
        <taxon>Streptomycetaceae</taxon>
        <taxon>Streptomyces</taxon>
    </lineage>
</organism>
<dbReference type="EC" id="3.8.1.5" evidence="2"/>
<gene>
    <name evidence="2" type="ORF">DY245_05965</name>
</gene>
<feature type="domain" description="AB hydrolase-1" evidence="1">
    <location>
        <begin position="23"/>
        <end position="127"/>
    </location>
</feature>
<evidence type="ECO:0000313" key="2">
    <source>
        <dbReference type="EMBL" id="REK91137.1"/>
    </source>
</evidence>
<dbReference type="PANTHER" id="PTHR43798">
    <property type="entry name" value="MONOACYLGLYCEROL LIPASE"/>
    <property type="match status" value="1"/>
</dbReference>